<dbReference type="SMART" id="SM01411">
    <property type="entry name" value="Ephrin_rec_like"/>
    <property type="match status" value="1"/>
</dbReference>
<keyword evidence="5" id="KW-1185">Reference proteome</keyword>
<evidence type="ECO:0000256" key="2">
    <source>
        <dbReference type="SAM" id="SignalP"/>
    </source>
</evidence>
<feature type="signal peptide" evidence="2">
    <location>
        <begin position="1"/>
        <end position="24"/>
    </location>
</feature>
<organism evidence="4 5">
    <name type="scientific">Anisodus tanguticus</name>
    <dbReference type="NCBI Taxonomy" id="243964"/>
    <lineage>
        <taxon>Eukaryota</taxon>
        <taxon>Viridiplantae</taxon>
        <taxon>Streptophyta</taxon>
        <taxon>Embryophyta</taxon>
        <taxon>Tracheophyta</taxon>
        <taxon>Spermatophyta</taxon>
        <taxon>Magnoliopsida</taxon>
        <taxon>eudicotyledons</taxon>
        <taxon>Gunneridae</taxon>
        <taxon>Pentapetalae</taxon>
        <taxon>asterids</taxon>
        <taxon>lamiids</taxon>
        <taxon>Solanales</taxon>
        <taxon>Solanaceae</taxon>
        <taxon>Solanoideae</taxon>
        <taxon>Hyoscyameae</taxon>
        <taxon>Anisodus</taxon>
    </lineage>
</organism>
<sequence length="1492" mass="160988">MRPMLAKCFLNWCILCQLFIVVLSLGLGQYRDEPVAFEKRTDYYSGSSLIHWSEINIPSYYQESGPQESGPQQSGPQFLTNTSVSCEDLEGVGSFDTTCLLNSNLYINSDLYVLGTGNLEILPQVSIYCPIEGCIISFNLTGNVKVGQDATVVAGSVIFSALSLTLGHNSSINTTALGGAPPSQTSGTPVGYVGAGGGHGGRGASCLKTNKTNNWGGDVYAWSSLSKPWSYGSKGDGTSCEHKFGGSGGGRIYLDLKDLLYINGSIHADGGDGGSNGGGGSGGSISVHAQKLKGFGEISAAGGRGWSGGGGGRISLNCNSRQEDVKVTVHDAGKWFLSPQPALTMLNGHHLSPLCGWSIGCPHNAGAAGTFYDAYVLSLRVDNDNITTETETPLLDFSTSPLWTNVYVENSAKVLVPLLWSRVQVRGQISLLYGSSIVFGLSDYPVSEFELVAEELLMSDSIIKVYGALRVSVKMLLMLQSQIQVDGGGNTVVTTSVLEVRNLAVLKGKSVISSNANLALNGQGLLKLTGDGDAIIGQRLSLSLFYNITVGPESLLQAPLDDNRSRSKVTEPLCDSTHCPMDLITPPDDCHVNYTLSFSLQICRVEDILVTGIIRGSIIHVHRARTVIVDYGGAITASELGCSKGVGMGNYSNGAGGGAGHGGRGGSGFFNGRLSEGGQRYGSADLPCELGSGSEGPGQSYGPVIGGGIIVLGSSQWPLLRLDVYGSMRADGQSCRTPSKNSNGTLAGGVGGGSGGTILLFLQALALLDNSALSVVGGCGGPLGGGGGGGGRVHFHWSNINMGEQYVPLATVNGSIYYSGGTGDGGGLRGETGTVTGRKCPKGLYGTFCAECPTGTYKDAEGSDPSLCIPCSIELLPRRAYFVHRRGGVTESPCPYKCITDKYRMPNCYTPLEELIYTFGGPWPFSLLLACIVVLLALLLSTLRIKLVGSGSSYNTSNSMDHHSRHQFPHLLSLSEVRGTRTEETQSHVHRMYFMGPNTFREPWHLPYSPPDAIIEIVYEDAFNRFIDEINSVAAYDWWEGSVHSILSVLAYPCAWSWKQWRRRRKIHRLQEYVNSEYDHSCLRSCRSRALYKGMKVGATPDLMVAYIDFFLGGDEKRLDIVASIQKRFPMCIIFGGDGSYMSPYNLHSDTSLTNLLAQGKDLICSQHVPSTVWNRLVAGLNAQLRTVRHGSIRSALLPVLNWVRSHGNPQLEFHGVKIELGWFQETASGYYQLGILVLAGDHSFYDLPQAEDSESCDDCSRRVPKIVRRSLTQPQESQQCASHALSRKKITGGMNGGLINDITVKSLDFRRDYLFPCSLLLHNTRPVGRQDTVQLLITVLLLADLFVTLLTLVLFYWISLGTFLAVLLILPLSLLSPFPAGLNALFSKGPKRAPLARVYALWNATSLSNIGVAFICGLIHYGVAALKPPDEKSIWVTTREEDKWWLFPTILLLFKSVQARFVDWHIANLEVQDFSLFSPDPDTFWAYEAVS</sequence>
<feature type="transmembrane region" description="Helical" evidence="1">
    <location>
        <begin position="1365"/>
        <end position="1387"/>
    </location>
</feature>
<comment type="caution">
    <text evidence="4">The sequence shown here is derived from an EMBL/GenBank/DDBJ whole genome shotgun (WGS) entry which is preliminary data.</text>
</comment>
<evidence type="ECO:0000256" key="1">
    <source>
        <dbReference type="SAM" id="Phobius"/>
    </source>
</evidence>
<dbReference type="Pfam" id="PF26010">
    <property type="entry name" value="DUF8003"/>
    <property type="match status" value="1"/>
</dbReference>
<evidence type="ECO:0000259" key="3">
    <source>
        <dbReference type="Pfam" id="PF26010"/>
    </source>
</evidence>
<keyword evidence="1" id="KW-1133">Transmembrane helix</keyword>
<feature type="domain" description="DUF8003" evidence="3">
    <location>
        <begin position="835"/>
        <end position="909"/>
    </location>
</feature>
<keyword evidence="2" id="KW-0732">Signal</keyword>
<name>A0AAE1SF07_9SOLA</name>
<keyword evidence="1" id="KW-0812">Transmembrane</keyword>
<evidence type="ECO:0000313" key="4">
    <source>
        <dbReference type="EMBL" id="KAK4368412.1"/>
    </source>
</evidence>
<gene>
    <name evidence="4" type="ORF">RND71_012204</name>
</gene>
<feature type="transmembrane region" description="Helical" evidence="1">
    <location>
        <begin position="1336"/>
        <end position="1359"/>
    </location>
</feature>
<reference evidence="4" key="1">
    <citation type="submission" date="2023-12" db="EMBL/GenBank/DDBJ databases">
        <title>Genome assembly of Anisodus tanguticus.</title>
        <authorList>
            <person name="Wang Y.-J."/>
        </authorList>
    </citation>
    <scope>NUCLEOTIDE SEQUENCE</scope>
    <source>
        <strain evidence="4">KB-2021</strain>
        <tissue evidence="4">Leaf</tissue>
    </source>
</reference>
<dbReference type="Proteomes" id="UP001291623">
    <property type="component" value="Unassembled WGS sequence"/>
</dbReference>
<evidence type="ECO:0000313" key="5">
    <source>
        <dbReference type="Proteomes" id="UP001291623"/>
    </source>
</evidence>
<feature type="transmembrane region" description="Helical" evidence="1">
    <location>
        <begin position="923"/>
        <end position="943"/>
    </location>
</feature>
<feature type="transmembrane region" description="Helical" evidence="1">
    <location>
        <begin position="1399"/>
        <end position="1425"/>
    </location>
</feature>
<protein>
    <recommendedName>
        <fullName evidence="3">DUF8003 domain-containing protein</fullName>
    </recommendedName>
</protein>
<feature type="chain" id="PRO_5042191607" description="DUF8003 domain-containing protein" evidence="2">
    <location>
        <begin position="25"/>
        <end position="1492"/>
    </location>
</feature>
<dbReference type="PANTHER" id="PTHR31513:SF2">
    <property type="entry name" value="MRAZ"/>
    <property type="match status" value="1"/>
</dbReference>
<dbReference type="InterPro" id="IPR058316">
    <property type="entry name" value="DUF8003"/>
</dbReference>
<dbReference type="PANTHER" id="PTHR31513">
    <property type="entry name" value="EPHRIN TYPE-B RECEPTOR"/>
    <property type="match status" value="1"/>
</dbReference>
<proteinExistence type="predicted"/>
<keyword evidence="1" id="KW-0472">Membrane</keyword>
<dbReference type="EMBL" id="JAVYJV010000006">
    <property type="protein sequence ID" value="KAK4368412.1"/>
    <property type="molecule type" value="Genomic_DNA"/>
</dbReference>
<accession>A0AAE1SF07</accession>